<proteinExistence type="predicted"/>
<evidence type="ECO:0000313" key="1">
    <source>
        <dbReference type="EMBL" id="KAJ3047051.1"/>
    </source>
</evidence>
<organism evidence="1 2">
    <name type="scientific">Rhizophlyctis rosea</name>
    <dbReference type="NCBI Taxonomy" id="64517"/>
    <lineage>
        <taxon>Eukaryota</taxon>
        <taxon>Fungi</taxon>
        <taxon>Fungi incertae sedis</taxon>
        <taxon>Chytridiomycota</taxon>
        <taxon>Chytridiomycota incertae sedis</taxon>
        <taxon>Chytridiomycetes</taxon>
        <taxon>Rhizophlyctidales</taxon>
        <taxon>Rhizophlyctidaceae</taxon>
        <taxon>Rhizophlyctis</taxon>
    </lineage>
</organism>
<sequence>MAASYYKYIKTFLQLITLILVLATWSNVDKLFGAVKVRQNTFHVFFGPPVTPKQIHVGEVYNATLQWEANMRTRKTYLNVTMLMGLKCPGGRDSGKTWTIRDWIIQHKDGSLYFQYPITEEDLNPSYTEGLCYLNIDYTYHANTDIPTTSSSTSNPLYTTKKDRAMSAVFKITTAPRILPLPIYSPANILPPAERILALQLRTMKKVVNEDGTWIYAEEDSRPRVERPLVRSYGYGIMSIWPEDDEEWVLDEAVRWGTIFAWVGVVAALWGVMKVERVRRVVDGIRDGIAGWFLQDIEDPLMPKRTGRRRLFSRSLPTHAAHPARD</sequence>
<gene>
    <name evidence="1" type="ORF">HK097_000274</name>
</gene>
<reference evidence="1" key="1">
    <citation type="submission" date="2020-05" db="EMBL/GenBank/DDBJ databases">
        <title>Phylogenomic resolution of chytrid fungi.</title>
        <authorList>
            <person name="Stajich J.E."/>
            <person name="Amses K."/>
            <person name="Simmons R."/>
            <person name="Seto K."/>
            <person name="Myers J."/>
            <person name="Bonds A."/>
            <person name="Quandt C.A."/>
            <person name="Barry K."/>
            <person name="Liu P."/>
            <person name="Grigoriev I."/>
            <person name="Longcore J.E."/>
            <person name="James T.Y."/>
        </authorList>
    </citation>
    <scope>NUCLEOTIDE SEQUENCE</scope>
    <source>
        <strain evidence="1">JEL0318</strain>
    </source>
</reference>
<dbReference type="AlphaFoldDB" id="A0AAD5S8A3"/>
<comment type="caution">
    <text evidence="1">The sequence shown here is derived from an EMBL/GenBank/DDBJ whole genome shotgun (WGS) entry which is preliminary data.</text>
</comment>
<dbReference type="EMBL" id="JADGJD010001035">
    <property type="protein sequence ID" value="KAJ3047051.1"/>
    <property type="molecule type" value="Genomic_DNA"/>
</dbReference>
<keyword evidence="2" id="KW-1185">Reference proteome</keyword>
<evidence type="ECO:0000313" key="2">
    <source>
        <dbReference type="Proteomes" id="UP001212841"/>
    </source>
</evidence>
<protein>
    <submittedName>
        <fullName evidence="1">Uncharacterized protein</fullName>
    </submittedName>
</protein>
<dbReference type="Proteomes" id="UP001212841">
    <property type="component" value="Unassembled WGS sequence"/>
</dbReference>
<accession>A0AAD5S8A3</accession>
<name>A0AAD5S8A3_9FUNG</name>